<evidence type="ECO:0000256" key="1">
    <source>
        <dbReference type="SAM" id="Phobius"/>
    </source>
</evidence>
<dbReference type="HOGENOM" id="CLU_097039_0_2_0"/>
<gene>
    <name evidence="2" type="ordered locus">Dtur_0773</name>
</gene>
<dbReference type="PANTHER" id="PTHR37953">
    <property type="entry name" value="UPF0127 PROTEIN MJ1496"/>
    <property type="match status" value="1"/>
</dbReference>
<name>B8DZX2_DICTD</name>
<dbReference type="KEGG" id="dtu:Dtur_0773"/>
<sequence length="162" mass="18940">MKKRTVLFFIVFIVLLVITMFSLFSFGKGNLSKFPRGKLLITQEGRSLQIPIEIADKEELWTLGLMYRKSIPWEYGMLFVFPYDTNAGFWMKDTYVPLDIAFISADGIIFNIQRMEPCKDQENCPVYYSPKPYRYALEVKAGFFEKYGFSLGAKIKYWKDGN</sequence>
<reference evidence="3" key="1">
    <citation type="journal article" date="2016" name="Front. Microbiol.">
        <title>The complete genome sequence of hyperthermophile Dictyoglomus turgidum DSM 6724 reveals a specialized carbohydrate fermentor.</title>
        <authorList>
            <person name="Brumm P.J."/>
            <person name="Gowda K."/>
            <person name="Robb F.T."/>
            <person name="Mead D.A."/>
        </authorList>
    </citation>
    <scope>NUCLEOTIDE SEQUENCE [LARGE SCALE GENOMIC DNA]</scope>
    <source>
        <strain evidence="3">DSM 6724 / Z-1310</strain>
    </source>
</reference>
<dbReference type="eggNOG" id="COG1430">
    <property type="taxonomic scope" value="Bacteria"/>
</dbReference>
<dbReference type="AlphaFoldDB" id="B8DZX2"/>
<dbReference type="Pfam" id="PF02643">
    <property type="entry name" value="DUF192"/>
    <property type="match status" value="1"/>
</dbReference>
<dbReference type="OrthoDB" id="5526466at2"/>
<keyword evidence="1" id="KW-0472">Membrane</keyword>
<keyword evidence="1" id="KW-1133">Transmembrane helix</keyword>
<organism evidence="2 3">
    <name type="scientific">Dictyoglomus turgidum (strain DSM 6724 / Z-1310)</name>
    <dbReference type="NCBI Taxonomy" id="515635"/>
    <lineage>
        <taxon>Bacteria</taxon>
        <taxon>Pseudomonadati</taxon>
        <taxon>Dictyoglomota</taxon>
        <taxon>Dictyoglomia</taxon>
        <taxon>Dictyoglomales</taxon>
        <taxon>Dictyoglomaceae</taxon>
        <taxon>Dictyoglomus</taxon>
    </lineage>
</organism>
<dbReference type="Proteomes" id="UP000007719">
    <property type="component" value="Chromosome"/>
</dbReference>
<dbReference type="InterPro" id="IPR038695">
    <property type="entry name" value="Saro_0823-like_sf"/>
</dbReference>
<protein>
    <recommendedName>
        <fullName evidence="4">DUF192 domain-containing protein</fullName>
    </recommendedName>
</protein>
<dbReference type="InParanoid" id="B8DZX2"/>
<keyword evidence="1" id="KW-0812">Transmembrane</keyword>
<dbReference type="RefSeq" id="WP_012583140.1">
    <property type="nucleotide sequence ID" value="NC_011661.1"/>
</dbReference>
<feature type="transmembrane region" description="Helical" evidence="1">
    <location>
        <begin position="6"/>
        <end position="26"/>
    </location>
</feature>
<dbReference type="InterPro" id="IPR003795">
    <property type="entry name" value="DUF192"/>
</dbReference>
<dbReference type="Gene3D" id="2.60.120.1140">
    <property type="entry name" value="Protein of unknown function DUF192"/>
    <property type="match status" value="1"/>
</dbReference>
<accession>B8DZX2</accession>
<proteinExistence type="predicted"/>
<dbReference type="PANTHER" id="PTHR37953:SF1">
    <property type="entry name" value="UPF0127 PROTEIN MJ1496"/>
    <property type="match status" value="1"/>
</dbReference>
<evidence type="ECO:0000313" key="3">
    <source>
        <dbReference type="Proteomes" id="UP000007719"/>
    </source>
</evidence>
<dbReference type="EnsemblBacteria" id="ACK42055">
    <property type="protein sequence ID" value="ACK42055"/>
    <property type="gene ID" value="Dtur_0773"/>
</dbReference>
<keyword evidence="3" id="KW-1185">Reference proteome</keyword>
<dbReference type="EMBL" id="CP001251">
    <property type="protein sequence ID" value="ACK42055.1"/>
    <property type="molecule type" value="Genomic_DNA"/>
</dbReference>
<evidence type="ECO:0008006" key="4">
    <source>
        <dbReference type="Google" id="ProtNLM"/>
    </source>
</evidence>
<dbReference type="STRING" id="515635.Dtur_0773"/>
<evidence type="ECO:0000313" key="2">
    <source>
        <dbReference type="EMBL" id="ACK42055.1"/>
    </source>
</evidence>